<feature type="disulfide bond" evidence="7">
    <location>
        <begin position="117"/>
        <end position="137"/>
    </location>
</feature>
<feature type="compositionally biased region" description="Low complexity" evidence="8">
    <location>
        <begin position="313"/>
        <end position="329"/>
    </location>
</feature>
<comment type="subcellular location">
    <subcellularLocation>
        <location evidence="1">Secreted</location>
        <location evidence="1">Extracellular space</location>
        <location evidence="1">Extracellular matrix</location>
    </subcellularLocation>
</comment>
<dbReference type="Gene3D" id="1.10.238.10">
    <property type="entry name" value="EF-hand"/>
    <property type="match status" value="1"/>
</dbReference>
<evidence type="ECO:0000313" key="11">
    <source>
        <dbReference type="EMBL" id="KAJ8345491.1"/>
    </source>
</evidence>
<feature type="signal peptide" evidence="9">
    <location>
        <begin position="1"/>
        <end position="22"/>
    </location>
</feature>
<evidence type="ECO:0000313" key="12">
    <source>
        <dbReference type="Proteomes" id="UP001152622"/>
    </source>
</evidence>
<accession>A0A9Q1IMX2</accession>
<keyword evidence="6" id="KW-0325">Glycoprotein</keyword>
<dbReference type="PANTHER" id="PTHR12352">
    <property type="entry name" value="SECRETED MODULAR CALCIUM-BINDING PROTEIN"/>
    <property type="match status" value="1"/>
</dbReference>
<evidence type="ECO:0000256" key="8">
    <source>
        <dbReference type="SAM" id="MobiDB-lite"/>
    </source>
</evidence>
<dbReference type="GO" id="GO:0005615">
    <property type="term" value="C:extracellular space"/>
    <property type="evidence" value="ECO:0007669"/>
    <property type="project" value="TreeGrafter"/>
</dbReference>
<reference evidence="11" key="1">
    <citation type="journal article" date="2023" name="Science">
        <title>Genome structures resolve the early diversification of teleost fishes.</title>
        <authorList>
            <person name="Parey E."/>
            <person name="Louis A."/>
            <person name="Montfort J."/>
            <person name="Bouchez O."/>
            <person name="Roques C."/>
            <person name="Iampietro C."/>
            <person name="Lluch J."/>
            <person name="Castinel A."/>
            <person name="Donnadieu C."/>
            <person name="Desvignes T."/>
            <person name="Floi Bucao C."/>
            <person name="Jouanno E."/>
            <person name="Wen M."/>
            <person name="Mejri S."/>
            <person name="Dirks R."/>
            <person name="Jansen H."/>
            <person name="Henkel C."/>
            <person name="Chen W.J."/>
            <person name="Zahm M."/>
            <person name="Cabau C."/>
            <person name="Klopp C."/>
            <person name="Thompson A.W."/>
            <person name="Robinson-Rechavi M."/>
            <person name="Braasch I."/>
            <person name="Lecointre G."/>
            <person name="Bobe J."/>
            <person name="Postlethwait J.H."/>
            <person name="Berthelot C."/>
            <person name="Roest Crollius H."/>
            <person name="Guiguen Y."/>
        </authorList>
    </citation>
    <scope>NUCLEOTIDE SEQUENCE</scope>
    <source>
        <strain evidence="11">WJC10195</strain>
    </source>
</reference>
<dbReference type="GO" id="GO:0005604">
    <property type="term" value="C:basement membrane"/>
    <property type="evidence" value="ECO:0007669"/>
    <property type="project" value="TreeGrafter"/>
</dbReference>
<protein>
    <recommendedName>
        <fullName evidence="10">Thyroglobulin type-1 domain-containing protein</fullName>
    </recommendedName>
</protein>
<dbReference type="Pfam" id="PF00086">
    <property type="entry name" value="Thyroglobulin_1"/>
    <property type="match status" value="1"/>
</dbReference>
<keyword evidence="3 9" id="KW-0732">Signal</keyword>
<keyword evidence="12" id="KW-1185">Reference proteome</keyword>
<dbReference type="SUPFAM" id="SSF100895">
    <property type="entry name" value="Kazal-type serine protease inhibitors"/>
    <property type="match status" value="1"/>
</dbReference>
<evidence type="ECO:0000256" key="9">
    <source>
        <dbReference type="SAM" id="SignalP"/>
    </source>
</evidence>
<dbReference type="EMBL" id="JAINUF010000012">
    <property type="protein sequence ID" value="KAJ8345491.1"/>
    <property type="molecule type" value="Genomic_DNA"/>
</dbReference>
<dbReference type="GO" id="GO:0030198">
    <property type="term" value="P:extracellular matrix organization"/>
    <property type="evidence" value="ECO:0007669"/>
    <property type="project" value="TreeGrafter"/>
</dbReference>
<dbReference type="Proteomes" id="UP001152622">
    <property type="component" value="Chromosome 12"/>
</dbReference>
<dbReference type="InterPro" id="IPR036857">
    <property type="entry name" value="Thyroglobulin_1_sf"/>
</dbReference>
<gene>
    <name evidence="11" type="ORF">SKAU_G00296840</name>
</gene>
<proteinExistence type="predicted"/>
<sequence length="407" mass="44541">MLALSLGCRVLLLVLLTASVQTADKSQLLISDVCGSNGRLYKSVCAFRRAQCLNAQLRNVPRTHCIEPSQSKCQLARTQALESSGRSDKPTVFVPECTAEGTFLQVQCHSQTGYCWCSTADGKPVIGTSVLHQKPNCTGQFTETVLVPNVESAHRVALEMFLSLNAEEGGRMTPTVEPAAAPPLHTAEITAPPFWVTILMNSDLKGNRSTKQPTDTPLNCERERAALLTEVRPLWLEERFVPDCRTSTRNKLPDCRTDRPLAGQPDRSYRDRPLPGCPGARKKEFLQSLVQVLQLGARQAGGILAPHRMADLPSAESEAPSPAVVSPAPSDRDLSGPGRPEGALRWHFLRLDTDGSGVLSEREARPLRLFLRSKLRPRRCAKKFAHYCDGDGDRGLTLTELTACLGL</sequence>
<dbReference type="InterPro" id="IPR051950">
    <property type="entry name" value="Dev_reg/Prot_inhib"/>
</dbReference>
<dbReference type="SUPFAM" id="SSF47473">
    <property type="entry name" value="EF-hand"/>
    <property type="match status" value="1"/>
</dbReference>
<dbReference type="PROSITE" id="PS51162">
    <property type="entry name" value="THYROGLOBULIN_1_2"/>
    <property type="match status" value="1"/>
</dbReference>
<dbReference type="PANTHER" id="PTHR12352:SF13">
    <property type="entry name" value="SPARC-RELATED MODULAR CALCIUM-BINDING PROTEIN 1"/>
    <property type="match status" value="1"/>
</dbReference>
<comment type="caution">
    <text evidence="11">The sequence shown here is derived from an EMBL/GenBank/DDBJ whole genome shotgun (WGS) entry which is preliminary data.</text>
</comment>
<feature type="domain" description="Thyroglobulin type-1" evidence="10">
    <location>
        <begin position="70"/>
        <end position="137"/>
    </location>
</feature>
<keyword evidence="4" id="KW-0677">Repeat</keyword>
<dbReference type="Gene3D" id="3.30.60.30">
    <property type="match status" value="1"/>
</dbReference>
<dbReference type="Pfam" id="PF07648">
    <property type="entry name" value="Kazal_2"/>
    <property type="match status" value="1"/>
</dbReference>
<keyword evidence="5 7" id="KW-1015">Disulfide bond</keyword>
<organism evidence="11 12">
    <name type="scientific">Synaphobranchus kaupii</name>
    <name type="common">Kaup's arrowtooth eel</name>
    <dbReference type="NCBI Taxonomy" id="118154"/>
    <lineage>
        <taxon>Eukaryota</taxon>
        <taxon>Metazoa</taxon>
        <taxon>Chordata</taxon>
        <taxon>Craniata</taxon>
        <taxon>Vertebrata</taxon>
        <taxon>Euteleostomi</taxon>
        <taxon>Actinopterygii</taxon>
        <taxon>Neopterygii</taxon>
        <taxon>Teleostei</taxon>
        <taxon>Anguilliformes</taxon>
        <taxon>Synaphobranchidae</taxon>
        <taxon>Synaphobranchus</taxon>
    </lineage>
</organism>
<keyword evidence="2" id="KW-0964">Secreted</keyword>
<dbReference type="GO" id="GO:0050840">
    <property type="term" value="F:extracellular matrix binding"/>
    <property type="evidence" value="ECO:0007669"/>
    <property type="project" value="TreeGrafter"/>
</dbReference>
<evidence type="ECO:0000256" key="2">
    <source>
        <dbReference type="ARBA" id="ARBA00022525"/>
    </source>
</evidence>
<dbReference type="CDD" id="cd00191">
    <property type="entry name" value="TY"/>
    <property type="match status" value="1"/>
</dbReference>
<dbReference type="OrthoDB" id="5986054at2759"/>
<dbReference type="InterPro" id="IPR019577">
    <property type="entry name" value="SPARC/Testican_Ca-bd-dom"/>
</dbReference>
<dbReference type="InterPro" id="IPR002350">
    <property type="entry name" value="Kazal_dom"/>
</dbReference>
<evidence type="ECO:0000256" key="6">
    <source>
        <dbReference type="ARBA" id="ARBA00023180"/>
    </source>
</evidence>
<feature type="region of interest" description="Disordered" evidence="8">
    <location>
        <begin position="312"/>
        <end position="339"/>
    </location>
</feature>
<comment type="caution">
    <text evidence="7">Lacks conserved residue(s) required for the propagation of feature annotation.</text>
</comment>
<evidence type="ECO:0000259" key="10">
    <source>
        <dbReference type="PROSITE" id="PS51162"/>
    </source>
</evidence>
<evidence type="ECO:0000256" key="1">
    <source>
        <dbReference type="ARBA" id="ARBA00004498"/>
    </source>
</evidence>
<dbReference type="GO" id="GO:0008201">
    <property type="term" value="F:heparin binding"/>
    <property type="evidence" value="ECO:0007669"/>
    <property type="project" value="TreeGrafter"/>
</dbReference>
<dbReference type="CDD" id="cd16234">
    <property type="entry name" value="EFh_SPARC_SMOC"/>
    <property type="match status" value="1"/>
</dbReference>
<evidence type="ECO:0000256" key="4">
    <source>
        <dbReference type="ARBA" id="ARBA00022737"/>
    </source>
</evidence>
<feature type="disulfide bond" evidence="7">
    <location>
        <begin position="108"/>
        <end position="115"/>
    </location>
</feature>
<dbReference type="CDD" id="cd00104">
    <property type="entry name" value="KAZAL_FS"/>
    <property type="match status" value="1"/>
</dbReference>
<name>A0A9Q1IMX2_SYNKA</name>
<dbReference type="GO" id="GO:0005509">
    <property type="term" value="F:calcium ion binding"/>
    <property type="evidence" value="ECO:0007669"/>
    <property type="project" value="InterPro"/>
</dbReference>
<dbReference type="AlphaFoldDB" id="A0A9Q1IMX2"/>
<dbReference type="InterPro" id="IPR011992">
    <property type="entry name" value="EF-hand-dom_pair"/>
</dbReference>
<feature type="chain" id="PRO_5040309650" description="Thyroglobulin type-1 domain-containing protein" evidence="9">
    <location>
        <begin position="23"/>
        <end position="407"/>
    </location>
</feature>
<dbReference type="InterPro" id="IPR000716">
    <property type="entry name" value="Thyroglobulin_1"/>
</dbReference>
<evidence type="ECO:0000256" key="7">
    <source>
        <dbReference type="PROSITE-ProRule" id="PRU00500"/>
    </source>
</evidence>
<evidence type="ECO:0000256" key="3">
    <source>
        <dbReference type="ARBA" id="ARBA00022729"/>
    </source>
</evidence>
<dbReference type="SUPFAM" id="SSF57610">
    <property type="entry name" value="Thyroglobulin type-1 domain"/>
    <property type="match status" value="1"/>
</dbReference>
<dbReference type="Pfam" id="PF10591">
    <property type="entry name" value="SPARC_Ca_bdg"/>
    <property type="match status" value="1"/>
</dbReference>
<dbReference type="Gene3D" id="4.10.800.10">
    <property type="entry name" value="Thyroglobulin type-1"/>
    <property type="match status" value="1"/>
</dbReference>
<dbReference type="SMART" id="SM00211">
    <property type="entry name" value="TY"/>
    <property type="match status" value="1"/>
</dbReference>
<dbReference type="InterPro" id="IPR036058">
    <property type="entry name" value="Kazal_dom_sf"/>
</dbReference>
<evidence type="ECO:0000256" key="5">
    <source>
        <dbReference type="ARBA" id="ARBA00023157"/>
    </source>
</evidence>